<gene>
    <name evidence="12" type="ORF">HZI73_24550</name>
</gene>
<dbReference type="RefSeq" id="WP_212695974.1">
    <property type="nucleotide sequence ID" value="NZ_CP058649.1"/>
</dbReference>
<dbReference type="InterPro" id="IPR058240">
    <property type="entry name" value="rSAM_sf"/>
</dbReference>
<sequence length="299" mass="33253">MKGIVFDIQKCSIHDGPGIRTTVFLKGCPLRCQWCHNPESQSMKPQLRFMEKKCINCQSCAAVCNDGVHVFQDGRHHVNYDACTSCGRCVEACPTKALSITGKYMTVDDVIAIVKKDIPFYEHSGGGVTISGGEPLLQSSFTRELLIQCQSLGIHTCVETSGYGSDKQLEEILPYTDLFLFDYKVSNDERAVACTGVDTSVILRHLDSIIRHGNRVILRCPIIPSVNDDHDHYDAIIALLKKYPSIEKAELMAYHNIGLSKGHQVGIKQKEFSVMSDGDKALCLQYFRDNGVEHMAFSS</sequence>
<dbReference type="PROSITE" id="PS51918">
    <property type="entry name" value="RADICAL_SAM"/>
    <property type="match status" value="1"/>
</dbReference>
<dbReference type="Proteomes" id="UP000683246">
    <property type="component" value="Chromosome"/>
</dbReference>
<evidence type="ECO:0000259" key="11">
    <source>
        <dbReference type="PROSITE" id="PS51918"/>
    </source>
</evidence>
<protein>
    <submittedName>
        <fullName evidence="12">Glycyl-radical enzyme activating protein</fullName>
    </submittedName>
</protein>
<dbReference type="SUPFAM" id="SSF102114">
    <property type="entry name" value="Radical SAM enzymes"/>
    <property type="match status" value="1"/>
</dbReference>
<dbReference type="InterPro" id="IPR017896">
    <property type="entry name" value="4Fe4S_Fe-S-bd"/>
</dbReference>
<dbReference type="InterPro" id="IPR017900">
    <property type="entry name" value="4Fe4S_Fe_S_CS"/>
</dbReference>
<dbReference type="InterPro" id="IPR001989">
    <property type="entry name" value="Radical_activat_CS"/>
</dbReference>
<dbReference type="GO" id="GO:0046872">
    <property type="term" value="F:metal ion binding"/>
    <property type="evidence" value="ECO:0007669"/>
    <property type="project" value="UniProtKB-KW"/>
</dbReference>
<feature type="domain" description="Radical SAM core" evidence="11">
    <location>
        <begin position="14"/>
        <end position="293"/>
    </location>
</feature>
<dbReference type="SFLD" id="SFLDG01066">
    <property type="entry name" value="organic_radical-activating_enz"/>
    <property type="match status" value="1"/>
</dbReference>
<dbReference type="Gene3D" id="3.30.70.20">
    <property type="match status" value="1"/>
</dbReference>
<dbReference type="InterPro" id="IPR040074">
    <property type="entry name" value="BssD/PflA/YjjW"/>
</dbReference>
<dbReference type="PIRSF" id="PIRSF000371">
    <property type="entry name" value="PFL_act_enz"/>
    <property type="match status" value="1"/>
</dbReference>
<evidence type="ECO:0000259" key="10">
    <source>
        <dbReference type="PROSITE" id="PS51379"/>
    </source>
</evidence>
<dbReference type="PROSITE" id="PS01087">
    <property type="entry name" value="RADICAL_ACTIVATING"/>
    <property type="match status" value="1"/>
</dbReference>
<evidence type="ECO:0000256" key="2">
    <source>
        <dbReference type="ARBA" id="ARBA00009777"/>
    </source>
</evidence>
<dbReference type="AlphaFoldDB" id="A0A8J8SJA2"/>
<accession>A0A8J8SJA2</accession>
<evidence type="ECO:0000256" key="9">
    <source>
        <dbReference type="ARBA" id="ARBA00047365"/>
    </source>
</evidence>
<organism evidence="12 13">
    <name type="scientific">Vallitalea pronyensis</name>
    <dbReference type="NCBI Taxonomy" id="1348613"/>
    <lineage>
        <taxon>Bacteria</taxon>
        <taxon>Bacillati</taxon>
        <taxon>Bacillota</taxon>
        <taxon>Clostridia</taxon>
        <taxon>Lachnospirales</taxon>
        <taxon>Vallitaleaceae</taxon>
        <taxon>Vallitalea</taxon>
    </lineage>
</organism>
<reference evidence="12" key="1">
    <citation type="submission" date="2020-07" db="EMBL/GenBank/DDBJ databases">
        <title>Vallitalea pronyensis genome.</title>
        <authorList>
            <person name="Postec A."/>
        </authorList>
    </citation>
    <scope>NUCLEOTIDE SEQUENCE</scope>
    <source>
        <strain evidence="12">FatNI3</strain>
    </source>
</reference>
<dbReference type="Pfam" id="PF12800">
    <property type="entry name" value="Fer4_4"/>
    <property type="match status" value="1"/>
</dbReference>
<name>A0A8J8SJA2_9FIRM</name>
<dbReference type="PROSITE" id="PS00198">
    <property type="entry name" value="4FE4S_FER_1"/>
    <property type="match status" value="1"/>
</dbReference>
<feature type="domain" description="4Fe-4S ferredoxin-type" evidence="10">
    <location>
        <begin position="74"/>
        <end position="103"/>
    </location>
</feature>
<dbReference type="KEGG" id="vpy:HZI73_24550"/>
<dbReference type="PANTHER" id="PTHR30352">
    <property type="entry name" value="PYRUVATE FORMATE-LYASE-ACTIVATING ENZYME"/>
    <property type="match status" value="1"/>
</dbReference>
<dbReference type="PROSITE" id="PS51379">
    <property type="entry name" value="4FE4S_FER_2"/>
    <property type="match status" value="2"/>
</dbReference>
<comment type="catalytic activity">
    <reaction evidence="9">
        <text>glycyl-[protein] + reduced [flavodoxin] + S-adenosyl-L-methionine = glycin-2-yl radical-[protein] + semiquinone [flavodoxin] + 5'-deoxyadenosine + L-methionine + H(+)</text>
        <dbReference type="Rhea" id="RHEA:61976"/>
        <dbReference type="Rhea" id="RHEA-COMP:10622"/>
        <dbReference type="Rhea" id="RHEA-COMP:14480"/>
        <dbReference type="Rhea" id="RHEA-COMP:15993"/>
        <dbReference type="Rhea" id="RHEA-COMP:15994"/>
        <dbReference type="ChEBI" id="CHEBI:15378"/>
        <dbReference type="ChEBI" id="CHEBI:17319"/>
        <dbReference type="ChEBI" id="CHEBI:29947"/>
        <dbReference type="ChEBI" id="CHEBI:32722"/>
        <dbReference type="ChEBI" id="CHEBI:57618"/>
        <dbReference type="ChEBI" id="CHEBI:57844"/>
        <dbReference type="ChEBI" id="CHEBI:59789"/>
        <dbReference type="ChEBI" id="CHEBI:140311"/>
    </reaction>
</comment>
<dbReference type="Gene3D" id="3.80.30.10">
    <property type="entry name" value="pyruvate-formate lyase- activating enzyme"/>
    <property type="match status" value="1"/>
</dbReference>
<dbReference type="InterPro" id="IPR007197">
    <property type="entry name" value="rSAM"/>
</dbReference>
<evidence type="ECO:0000313" key="12">
    <source>
        <dbReference type="EMBL" id="QUI25274.1"/>
    </source>
</evidence>
<keyword evidence="3" id="KW-0004">4Fe-4S</keyword>
<evidence type="ECO:0000256" key="7">
    <source>
        <dbReference type="ARBA" id="ARBA00023004"/>
    </source>
</evidence>
<comment type="similarity">
    <text evidence="2">Belongs to the organic radical-activating enzymes family.</text>
</comment>
<evidence type="ECO:0000256" key="4">
    <source>
        <dbReference type="ARBA" id="ARBA00022691"/>
    </source>
</evidence>
<dbReference type="GO" id="GO:0016491">
    <property type="term" value="F:oxidoreductase activity"/>
    <property type="evidence" value="ECO:0007669"/>
    <property type="project" value="UniProtKB-KW"/>
</dbReference>
<dbReference type="SFLD" id="SFLDS00029">
    <property type="entry name" value="Radical_SAM"/>
    <property type="match status" value="1"/>
</dbReference>
<keyword evidence="8" id="KW-0411">Iron-sulfur</keyword>
<dbReference type="Pfam" id="PF04055">
    <property type="entry name" value="Radical_SAM"/>
    <property type="match status" value="1"/>
</dbReference>
<dbReference type="InterPro" id="IPR012839">
    <property type="entry name" value="Organic_radical_activase"/>
</dbReference>
<evidence type="ECO:0000256" key="3">
    <source>
        <dbReference type="ARBA" id="ARBA00022485"/>
    </source>
</evidence>
<evidence type="ECO:0000313" key="13">
    <source>
        <dbReference type="Proteomes" id="UP000683246"/>
    </source>
</evidence>
<dbReference type="SFLD" id="SFLDG01118">
    <property type="entry name" value="activating_enzymes__group_2"/>
    <property type="match status" value="1"/>
</dbReference>
<evidence type="ECO:0000256" key="1">
    <source>
        <dbReference type="ARBA" id="ARBA00001966"/>
    </source>
</evidence>
<feature type="domain" description="4Fe-4S ferredoxin-type" evidence="10">
    <location>
        <begin position="45"/>
        <end position="73"/>
    </location>
</feature>
<dbReference type="PANTHER" id="PTHR30352:SF4">
    <property type="entry name" value="PYRUVATE FORMATE-LYASE 2-ACTIVATING ENZYME"/>
    <property type="match status" value="1"/>
</dbReference>
<comment type="cofactor">
    <cofactor evidence="1">
        <name>[4Fe-4S] cluster</name>
        <dbReference type="ChEBI" id="CHEBI:49883"/>
    </cofactor>
</comment>
<keyword evidence="7" id="KW-0408">Iron</keyword>
<evidence type="ECO:0000256" key="8">
    <source>
        <dbReference type="ARBA" id="ARBA00023014"/>
    </source>
</evidence>
<evidence type="ECO:0000256" key="6">
    <source>
        <dbReference type="ARBA" id="ARBA00023002"/>
    </source>
</evidence>
<dbReference type="InterPro" id="IPR034457">
    <property type="entry name" value="Organic_radical-activating"/>
</dbReference>
<keyword evidence="4" id="KW-0949">S-adenosyl-L-methionine</keyword>
<proteinExistence type="inferred from homology"/>
<dbReference type="NCBIfam" id="TIGR02494">
    <property type="entry name" value="PFLE_PFLC"/>
    <property type="match status" value="1"/>
</dbReference>
<evidence type="ECO:0000256" key="5">
    <source>
        <dbReference type="ARBA" id="ARBA00022723"/>
    </source>
</evidence>
<dbReference type="GO" id="GO:0051539">
    <property type="term" value="F:4 iron, 4 sulfur cluster binding"/>
    <property type="evidence" value="ECO:0007669"/>
    <property type="project" value="UniProtKB-KW"/>
</dbReference>
<keyword evidence="6" id="KW-0560">Oxidoreductase</keyword>
<keyword evidence="5" id="KW-0479">Metal-binding</keyword>
<dbReference type="EMBL" id="CP058649">
    <property type="protein sequence ID" value="QUI25274.1"/>
    <property type="molecule type" value="Genomic_DNA"/>
</dbReference>
<dbReference type="SUPFAM" id="SSF54862">
    <property type="entry name" value="4Fe-4S ferredoxins"/>
    <property type="match status" value="1"/>
</dbReference>
<keyword evidence="13" id="KW-1185">Reference proteome</keyword>